<gene>
    <name evidence="1" type="ORF">bsdE14_25580</name>
</gene>
<reference evidence="1 2" key="1">
    <citation type="journal article" date="2024" name="Int. J. Syst. Evol. Microbiol.">
        <title>Clostridium omnivorum sp. nov., isolated from anoxic soil under the treatment of reductive soil disinfestation.</title>
        <authorList>
            <person name="Ueki A."/>
            <person name="Tonouchi A."/>
            <person name="Kaku N."/>
            <person name="Honma S."/>
            <person name="Ueki K."/>
        </authorList>
    </citation>
    <scope>NUCLEOTIDE SEQUENCE [LARGE SCALE GENOMIC DNA]</scope>
    <source>
        <strain evidence="1 2">E14</strain>
    </source>
</reference>
<proteinExistence type="predicted"/>
<organism evidence="1 2">
    <name type="scientific">Clostridium omnivorum</name>
    <dbReference type="NCBI Taxonomy" id="1604902"/>
    <lineage>
        <taxon>Bacteria</taxon>
        <taxon>Bacillati</taxon>
        <taxon>Bacillota</taxon>
        <taxon>Clostridia</taxon>
        <taxon>Eubacteriales</taxon>
        <taxon>Clostridiaceae</taxon>
        <taxon>Clostridium</taxon>
    </lineage>
</organism>
<protein>
    <submittedName>
        <fullName evidence="1">Uncharacterized protein</fullName>
    </submittedName>
</protein>
<sequence>MIKELKIEKYKDILLLKSIGRTGLITLDLLPYLDITESRLNQHIFSGNIEKKGNYCLYGSITSIYGLTEKSKKRLKNEYSFYIYKSDLTQLEHDYALTKIYMYLRFSEKESWITETELHNKYPNEPKVLDGMYINKIGKIGVEVTTNNYSKEDIELKKNFIKKYCDDYIMIHAYKNIKYTI</sequence>
<name>A0ABQ5N7D9_9CLOT</name>
<accession>A0ABQ5N7D9</accession>
<dbReference type="Proteomes" id="UP001208567">
    <property type="component" value="Unassembled WGS sequence"/>
</dbReference>
<keyword evidence="2" id="KW-1185">Reference proteome</keyword>
<evidence type="ECO:0000313" key="2">
    <source>
        <dbReference type="Proteomes" id="UP001208567"/>
    </source>
</evidence>
<dbReference type="RefSeq" id="WP_264850426.1">
    <property type="nucleotide sequence ID" value="NZ_BRXR01000001.1"/>
</dbReference>
<comment type="caution">
    <text evidence="1">The sequence shown here is derived from an EMBL/GenBank/DDBJ whole genome shotgun (WGS) entry which is preliminary data.</text>
</comment>
<dbReference type="EMBL" id="BRXR01000001">
    <property type="protein sequence ID" value="GLC31148.1"/>
    <property type="molecule type" value="Genomic_DNA"/>
</dbReference>
<evidence type="ECO:0000313" key="1">
    <source>
        <dbReference type="EMBL" id="GLC31148.1"/>
    </source>
</evidence>